<feature type="compositionally biased region" description="Low complexity" evidence="1">
    <location>
        <begin position="167"/>
        <end position="182"/>
    </location>
</feature>
<dbReference type="EMBL" id="CP016076">
    <property type="protein sequence ID" value="APU16075.1"/>
    <property type="molecule type" value="Genomic_DNA"/>
</dbReference>
<feature type="transmembrane region" description="Helical" evidence="2">
    <location>
        <begin position="29"/>
        <end position="49"/>
    </location>
</feature>
<evidence type="ECO:0000256" key="1">
    <source>
        <dbReference type="SAM" id="MobiDB-lite"/>
    </source>
</evidence>
<accession>A0AAC9LGR1</accession>
<protein>
    <submittedName>
        <fullName evidence="3">Uncharacterized protein</fullName>
    </submittedName>
</protein>
<keyword evidence="2" id="KW-0472">Membrane</keyword>
<organism evidence="3 4">
    <name type="scientific">Actinoalloteichus fjordicus</name>
    <dbReference type="NCBI Taxonomy" id="1612552"/>
    <lineage>
        <taxon>Bacteria</taxon>
        <taxon>Bacillati</taxon>
        <taxon>Actinomycetota</taxon>
        <taxon>Actinomycetes</taxon>
        <taxon>Pseudonocardiales</taxon>
        <taxon>Pseudonocardiaceae</taxon>
        <taxon>Actinoalloteichus</taxon>
    </lineage>
</organism>
<feature type="region of interest" description="Disordered" evidence="1">
    <location>
        <begin position="147"/>
        <end position="182"/>
    </location>
</feature>
<feature type="transmembrane region" description="Helical" evidence="2">
    <location>
        <begin position="94"/>
        <end position="112"/>
    </location>
</feature>
<keyword evidence="4" id="KW-1185">Reference proteome</keyword>
<dbReference type="Proteomes" id="UP000185511">
    <property type="component" value="Chromosome"/>
</dbReference>
<gene>
    <name evidence="3" type="ORF">UA74_20250</name>
</gene>
<keyword evidence="2" id="KW-1133">Transmembrane helix</keyword>
<feature type="transmembrane region" description="Helical" evidence="2">
    <location>
        <begin position="69"/>
        <end position="87"/>
    </location>
</feature>
<dbReference type="KEGG" id="acad:UA74_20250"/>
<evidence type="ECO:0000313" key="4">
    <source>
        <dbReference type="Proteomes" id="UP000185511"/>
    </source>
</evidence>
<reference evidence="4" key="1">
    <citation type="submission" date="2016-06" db="EMBL/GenBank/DDBJ databases">
        <title>Complete genome sequence of Actinoalloteichus fjordicus DSM 46855 (=ADI127-17), type strain of the new species Actinoalloteichus fjordicus.</title>
        <authorList>
            <person name="Ruckert C."/>
            <person name="Nouioui I."/>
            <person name="Willmese J."/>
            <person name="van Wezel G."/>
            <person name="Klenk H.-P."/>
            <person name="Kalinowski J."/>
            <person name="Zotchev S.B."/>
        </authorList>
    </citation>
    <scope>NUCLEOTIDE SEQUENCE [LARGE SCALE GENOMIC DNA]</scope>
    <source>
        <strain evidence="4">ADI127-7</strain>
    </source>
</reference>
<keyword evidence="2" id="KW-0812">Transmembrane</keyword>
<evidence type="ECO:0000256" key="2">
    <source>
        <dbReference type="SAM" id="Phobius"/>
    </source>
</evidence>
<evidence type="ECO:0000313" key="3">
    <source>
        <dbReference type="EMBL" id="APU16075.1"/>
    </source>
</evidence>
<proteinExistence type="predicted"/>
<feature type="transmembrane region" description="Helical" evidence="2">
    <location>
        <begin position="118"/>
        <end position="137"/>
    </location>
</feature>
<dbReference type="RefSeq" id="WP_075741690.1">
    <property type="nucleotide sequence ID" value="NZ_CP016076.1"/>
</dbReference>
<name>A0AAC9LGR1_9PSEU</name>
<sequence length="182" mass="19255">MGTRDRPERSSAHRDGGAGVRGALRRWMYLPYGLLTSAVAVAVFLQAVLAGQFLSGTFGSLQRHQDGAALTDMLLITAILVAIPLRWPGRGPRWPIFAPLGLLSLTIAQNVAGFERVLTVHIPLGVTIILLAALLAVRSWRLVPHQGPAPETGASAETPADADRPRTTAQTAPAPTTARSSA</sequence>
<dbReference type="AlphaFoldDB" id="A0AAC9LGR1"/>